<protein>
    <submittedName>
        <fullName evidence="1">Uncharacterized protein</fullName>
    </submittedName>
</protein>
<keyword evidence="2" id="KW-1185">Reference proteome</keyword>
<evidence type="ECO:0000313" key="2">
    <source>
        <dbReference type="Proteomes" id="UP001283361"/>
    </source>
</evidence>
<reference evidence="1" key="1">
    <citation type="journal article" date="2023" name="G3 (Bethesda)">
        <title>A reference genome for the long-term kleptoplast-retaining sea slug Elysia crispata morphotype clarki.</title>
        <authorList>
            <person name="Eastman K.E."/>
            <person name="Pendleton A.L."/>
            <person name="Shaikh M.A."/>
            <person name="Suttiyut T."/>
            <person name="Ogas R."/>
            <person name="Tomko P."/>
            <person name="Gavelis G."/>
            <person name="Widhalm J.R."/>
            <person name="Wisecaver J.H."/>
        </authorList>
    </citation>
    <scope>NUCLEOTIDE SEQUENCE</scope>
    <source>
        <strain evidence="1">ECLA1</strain>
    </source>
</reference>
<comment type="caution">
    <text evidence="1">The sequence shown here is derived from an EMBL/GenBank/DDBJ whole genome shotgun (WGS) entry which is preliminary data.</text>
</comment>
<sequence>MGQPETKDIETGTIHGYWECQADGRQGDISYRSTLRVSTRISWCPRDLYLDQKMTQTPVPRSQDDADTCT</sequence>
<evidence type="ECO:0000313" key="1">
    <source>
        <dbReference type="EMBL" id="KAK3762821.1"/>
    </source>
</evidence>
<name>A0AAE0Z682_9GAST</name>
<dbReference type="EMBL" id="JAWDGP010004637">
    <property type="protein sequence ID" value="KAK3762821.1"/>
    <property type="molecule type" value="Genomic_DNA"/>
</dbReference>
<organism evidence="1 2">
    <name type="scientific">Elysia crispata</name>
    <name type="common">lettuce slug</name>
    <dbReference type="NCBI Taxonomy" id="231223"/>
    <lineage>
        <taxon>Eukaryota</taxon>
        <taxon>Metazoa</taxon>
        <taxon>Spiralia</taxon>
        <taxon>Lophotrochozoa</taxon>
        <taxon>Mollusca</taxon>
        <taxon>Gastropoda</taxon>
        <taxon>Heterobranchia</taxon>
        <taxon>Euthyneura</taxon>
        <taxon>Panpulmonata</taxon>
        <taxon>Sacoglossa</taxon>
        <taxon>Placobranchoidea</taxon>
        <taxon>Plakobranchidae</taxon>
        <taxon>Elysia</taxon>
    </lineage>
</organism>
<proteinExistence type="predicted"/>
<dbReference type="AlphaFoldDB" id="A0AAE0Z682"/>
<dbReference type="Proteomes" id="UP001283361">
    <property type="component" value="Unassembled WGS sequence"/>
</dbReference>
<gene>
    <name evidence="1" type="ORF">RRG08_040516</name>
</gene>
<accession>A0AAE0Z682</accession>